<organism evidence="10 11">
    <name type="scientific">Hallella bergensis DSM 17361</name>
    <dbReference type="NCBI Taxonomy" id="585502"/>
    <lineage>
        <taxon>Bacteria</taxon>
        <taxon>Pseudomonadati</taxon>
        <taxon>Bacteroidota</taxon>
        <taxon>Bacteroidia</taxon>
        <taxon>Bacteroidales</taxon>
        <taxon>Prevotellaceae</taxon>
        <taxon>Hallella</taxon>
    </lineage>
</organism>
<dbReference type="PROSITE" id="PS52035">
    <property type="entry name" value="PEPTIDASE_M14"/>
    <property type="match status" value="1"/>
</dbReference>
<dbReference type="GO" id="GO:0008270">
    <property type="term" value="F:zinc ion binding"/>
    <property type="evidence" value="ECO:0007669"/>
    <property type="project" value="InterPro"/>
</dbReference>
<accession>D1PUE7</accession>
<dbReference type="Pfam" id="PF00246">
    <property type="entry name" value="Peptidase_M14"/>
    <property type="match status" value="1"/>
</dbReference>
<dbReference type="RefSeq" id="WP_007174930.1">
    <property type="nucleotide sequence ID" value="NZ_GG704782.1"/>
</dbReference>
<feature type="chain" id="PRO_5003025892" evidence="8">
    <location>
        <begin position="20"/>
        <end position="507"/>
    </location>
</feature>
<dbReference type="Proteomes" id="UP000003160">
    <property type="component" value="Unassembled WGS sequence"/>
</dbReference>
<comment type="similarity">
    <text evidence="2 7">Belongs to the peptidase M14 family.</text>
</comment>
<protein>
    <submittedName>
        <fullName evidence="10">Zinc carboxypeptidase</fullName>
    </submittedName>
</protein>
<dbReference type="GO" id="GO:0004181">
    <property type="term" value="F:metallocarboxypeptidase activity"/>
    <property type="evidence" value="ECO:0007669"/>
    <property type="project" value="InterPro"/>
</dbReference>
<dbReference type="GO" id="GO:0006508">
    <property type="term" value="P:proteolysis"/>
    <property type="evidence" value="ECO:0007669"/>
    <property type="project" value="UniProtKB-KW"/>
</dbReference>
<evidence type="ECO:0000256" key="3">
    <source>
        <dbReference type="ARBA" id="ARBA00022670"/>
    </source>
</evidence>
<evidence type="ECO:0000259" key="9">
    <source>
        <dbReference type="PROSITE" id="PS52035"/>
    </source>
</evidence>
<name>D1PUE7_9BACT</name>
<keyword evidence="3" id="KW-0645">Protease</keyword>
<evidence type="ECO:0000313" key="11">
    <source>
        <dbReference type="Proteomes" id="UP000003160"/>
    </source>
</evidence>
<keyword evidence="4" id="KW-0378">Hydrolase</keyword>
<dbReference type="Gene3D" id="3.40.630.10">
    <property type="entry name" value="Zn peptidases"/>
    <property type="match status" value="1"/>
</dbReference>
<evidence type="ECO:0000256" key="2">
    <source>
        <dbReference type="ARBA" id="ARBA00005988"/>
    </source>
</evidence>
<dbReference type="EMBL" id="ACKS01000026">
    <property type="protein sequence ID" value="EFA44995.1"/>
    <property type="molecule type" value="Genomic_DNA"/>
</dbReference>
<sequence>MKKYSLLFSFIAISLCAFAQQPRKVTRTWFANPDVRIETPAFTGGGYYTSYKTMMKYLHNEVDSNPGLMKMELVGKSQKGKAIPLITISNNKQSAEKLRILYIGCLHGNEHAGTEGLMWYIHNLAKDRELNSLLEKCDFYIMPMVNIDGSEADMRYANNGIDLNRDQTRLSTVENQALHTVAARVKPHVFIDFHEYKPLRANYDEVSDRIISNANDFMFLYSSNPNVYPGLTKLVEENFIPNAKSMAKTWGLKSAIYFTTKTEGGRVVMNVGGHSTRSSSNIMALRGCVSMLMEIRGVGLGGSSYLRRVNTVYQLARSYAQTAYDNANELKQTVENAAMQNRPIVTAYRVPVTKCYPCDFIDLLKNKQLTIPVDAHVAKHVEVIKEVVRPKAYIIGGDEKKAIELVDKFGINYEIIKKATAMQVEIYTVKSQRTQKTEILNMHPVSVKTAVADATIRVPAGSIVIPMNQPLSTLAGILLEPECANGFVNFHVIDTGVGETLPIYRVK</sequence>
<keyword evidence="6" id="KW-0482">Metalloprotease</keyword>
<evidence type="ECO:0000256" key="6">
    <source>
        <dbReference type="ARBA" id="ARBA00023049"/>
    </source>
</evidence>
<dbReference type="CDD" id="cd06242">
    <property type="entry name" value="M14-like"/>
    <property type="match status" value="1"/>
</dbReference>
<dbReference type="PANTHER" id="PTHR11705">
    <property type="entry name" value="PROTEASE FAMILY M14 CARBOXYPEPTIDASE A,B"/>
    <property type="match status" value="1"/>
</dbReference>
<dbReference type="AlphaFoldDB" id="D1PUE7"/>
<reference evidence="10 11" key="1">
    <citation type="submission" date="2009-10" db="EMBL/GenBank/DDBJ databases">
        <authorList>
            <person name="Qin X."/>
            <person name="Bachman B."/>
            <person name="Battles P."/>
            <person name="Bell A."/>
            <person name="Bess C."/>
            <person name="Bickham C."/>
            <person name="Chaboub L."/>
            <person name="Chen D."/>
            <person name="Coyle M."/>
            <person name="Deiros D.R."/>
            <person name="Dinh H."/>
            <person name="Forbes L."/>
            <person name="Fowler G."/>
            <person name="Francisco L."/>
            <person name="Fu Q."/>
            <person name="Gubbala S."/>
            <person name="Hale W."/>
            <person name="Han Y."/>
            <person name="Hemphill L."/>
            <person name="Highlander S.K."/>
            <person name="Hirani K."/>
            <person name="Hogues M."/>
            <person name="Jackson L."/>
            <person name="Jakkamsetti A."/>
            <person name="Javaid M."/>
            <person name="Jiang H."/>
            <person name="Korchina V."/>
            <person name="Kovar C."/>
            <person name="Lara F."/>
            <person name="Lee S."/>
            <person name="Mata R."/>
            <person name="Mathew T."/>
            <person name="Moen C."/>
            <person name="Morales K."/>
            <person name="Munidasa M."/>
            <person name="Nazareth L."/>
            <person name="Ngo R."/>
            <person name="Nguyen L."/>
            <person name="Okwuonu G."/>
            <person name="Ongeri F."/>
            <person name="Patil S."/>
            <person name="Petrosino J."/>
            <person name="Pham C."/>
            <person name="Pham P."/>
            <person name="Pu L.-L."/>
            <person name="Puazo M."/>
            <person name="Raj R."/>
            <person name="Reid J."/>
            <person name="Rouhana J."/>
            <person name="Saada N."/>
            <person name="Shang Y."/>
            <person name="Simmons D."/>
            <person name="Thornton R."/>
            <person name="Warren J."/>
            <person name="Weissenberger G."/>
            <person name="Zhang J."/>
            <person name="Zhang L."/>
            <person name="Zhou C."/>
            <person name="Zhu D."/>
            <person name="Muzny D."/>
            <person name="Worley K."/>
            <person name="Gibbs R."/>
        </authorList>
    </citation>
    <scope>NUCLEOTIDE SEQUENCE [LARGE SCALE GENOMIC DNA]</scope>
    <source>
        <strain evidence="10 11">DSM 17361</strain>
    </source>
</reference>
<dbReference type="SUPFAM" id="SSF53187">
    <property type="entry name" value="Zn-dependent exopeptidases"/>
    <property type="match status" value="1"/>
</dbReference>
<keyword evidence="11" id="KW-1185">Reference proteome</keyword>
<keyword evidence="8" id="KW-0732">Signal</keyword>
<dbReference type="HOGENOM" id="CLU_026103_1_0_10"/>
<comment type="cofactor">
    <cofactor evidence="1">
        <name>Zn(2+)</name>
        <dbReference type="ChEBI" id="CHEBI:29105"/>
    </cofactor>
</comment>
<gene>
    <name evidence="10" type="ORF">HMPREF0645_0582</name>
</gene>
<dbReference type="OrthoDB" id="1111523at2"/>
<feature type="signal peptide" evidence="8">
    <location>
        <begin position="1"/>
        <end position="19"/>
    </location>
</feature>
<dbReference type="PANTHER" id="PTHR11705:SF143">
    <property type="entry name" value="SLL0236 PROTEIN"/>
    <property type="match status" value="1"/>
</dbReference>
<dbReference type="GO" id="GO:0005615">
    <property type="term" value="C:extracellular space"/>
    <property type="evidence" value="ECO:0007669"/>
    <property type="project" value="TreeGrafter"/>
</dbReference>
<dbReference type="InterPro" id="IPR000834">
    <property type="entry name" value="Peptidase_M14"/>
</dbReference>
<proteinExistence type="inferred from homology"/>
<dbReference type="eggNOG" id="COG2866">
    <property type="taxonomic scope" value="Bacteria"/>
</dbReference>
<keyword evidence="5" id="KW-0862">Zinc</keyword>
<evidence type="ECO:0000256" key="1">
    <source>
        <dbReference type="ARBA" id="ARBA00001947"/>
    </source>
</evidence>
<evidence type="ECO:0000256" key="4">
    <source>
        <dbReference type="ARBA" id="ARBA00022801"/>
    </source>
</evidence>
<comment type="caution">
    <text evidence="10">The sequence shown here is derived from an EMBL/GenBank/DDBJ whole genome shotgun (WGS) entry which is preliminary data.</text>
</comment>
<evidence type="ECO:0000256" key="7">
    <source>
        <dbReference type="PROSITE-ProRule" id="PRU01379"/>
    </source>
</evidence>
<keyword evidence="10" id="KW-0121">Carboxypeptidase</keyword>
<evidence type="ECO:0000256" key="5">
    <source>
        <dbReference type="ARBA" id="ARBA00022833"/>
    </source>
</evidence>
<feature type="active site" description="Proton donor/acceptor" evidence="7">
    <location>
        <position position="294"/>
    </location>
</feature>
<evidence type="ECO:0000256" key="8">
    <source>
        <dbReference type="SAM" id="SignalP"/>
    </source>
</evidence>
<feature type="domain" description="Peptidase M14" evidence="9">
    <location>
        <begin position="47"/>
        <end position="323"/>
    </location>
</feature>
<dbReference type="SMART" id="SM00631">
    <property type="entry name" value="Zn_pept"/>
    <property type="match status" value="1"/>
</dbReference>
<evidence type="ECO:0000313" key="10">
    <source>
        <dbReference type="EMBL" id="EFA44995.1"/>
    </source>
</evidence>